<dbReference type="EMBL" id="CP001699">
    <property type="protein sequence ID" value="ACU57537.1"/>
    <property type="molecule type" value="Genomic_DNA"/>
</dbReference>
<protein>
    <submittedName>
        <fullName evidence="2">Uncharacterized protein</fullName>
    </submittedName>
</protein>
<dbReference type="AlphaFoldDB" id="A0A979FYM9"/>
<reference evidence="3" key="1">
    <citation type="submission" date="2009-08" db="EMBL/GenBank/DDBJ databases">
        <title>The complete genome of Chitinophaga pinensis DSM 2588.</title>
        <authorList>
            <consortium name="US DOE Joint Genome Institute (JGI-PGF)"/>
            <person name="Lucas S."/>
            <person name="Copeland A."/>
            <person name="Lapidus A."/>
            <person name="Glavina del Rio T."/>
            <person name="Dalin E."/>
            <person name="Tice H."/>
            <person name="Bruce D."/>
            <person name="Goodwin L."/>
            <person name="Pitluck S."/>
            <person name="Kyrpides N."/>
            <person name="Mavromatis K."/>
            <person name="Ivanova N."/>
            <person name="Mikhailova N."/>
            <person name="Sims D."/>
            <person name="Meinche L."/>
            <person name="Brettin T."/>
            <person name="Detter J.C."/>
            <person name="Han C."/>
            <person name="Larimer F."/>
            <person name="Land M."/>
            <person name="Hauser L."/>
            <person name="Markowitz V."/>
            <person name="Cheng J.-F."/>
            <person name="Hugenholtz P."/>
            <person name="Woyke T."/>
            <person name="Wu D."/>
            <person name="Spring S."/>
            <person name="Klenk H.-P."/>
            <person name="Eisen J.A."/>
        </authorList>
    </citation>
    <scope>NUCLEOTIDE SEQUENCE [LARGE SCALE GENOMIC DNA]</scope>
    <source>
        <strain evidence="3">ATCC 43595 / DSM 2588 / LMG 13176 / NBRC 15968 / NCIMB 11800 / UQM 2034</strain>
    </source>
</reference>
<feature type="region of interest" description="Disordered" evidence="1">
    <location>
        <begin position="1"/>
        <end position="23"/>
    </location>
</feature>
<organism evidence="2 3">
    <name type="scientific">Chitinophaga pinensis (strain ATCC 43595 / DSM 2588 / LMG 13176 / NBRC 15968 / NCIMB 11800 / UQM 2034)</name>
    <dbReference type="NCBI Taxonomy" id="485918"/>
    <lineage>
        <taxon>Bacteria</taxon>
        <taxon>Pseudomonadati</taxon>
        <taxon>Bacteroidota</taxon>
        <taxon>Chitinophagia</taxon>
        <taxon>Chitinophagales</taxon>
        <taxon>Chitinophagaceae</taxon>
        <taxon>Chitinophaga</taxon>
    </lineage>
</organism>
<sequence>MSFMNFNRNTPSLNGTNSEDVTASVNSQHPEIPENIFIDTNLTPAKTGLEREEKIDNNIDLLFRFLDRNLENQGYEDALINPDITNLNENIASIKNDLHRTIKKVNIFYDSFIREINFHIDSRSRSGMIDTVEELIMKKQIAEDHVQKIQDIEIDAKNGQGDSQGLILSYTRGFKNGLAAISHHNIIRKKL</sequence>
<name>A0A979FYM9_CHIPD</name>
<dbReference type="Proteomes" id="UP000002215">
    <property type="component" value="Chromosome"/>
</dbReference>
<reference evidence="2 3" key="2">
    <citation type="journal article" date="2010" name="Stand. Genomic Sci.">
        <title>Complete genome sequence of Chitinophaga pinensis type strain (UQM 2034).</title>
        <authorList>
            <person name="Glavina Del Rio T."/>
            <person name="Abt B."/>
            <person name="Spring S."/>
            <person name="Lapidus A."/>
            <person name="Nolan M."/>
            <person name="Tice H."/>
            <person name="Copeland A."/>
            <person name="Cheng J.F."/>
            <person name="Chen F."/>
            <person name="Bruce D."/>
            <person name="Goodwin L."/>
            <person name="Pitluck S."/>
            <person name="Ivanova N."/>
            <person name="Mavromatis K."/>
            <person name="Mikhailova N."/>
            <person name="Pati A."/>
            <person name="Chen A."/>
            <person name="Palaniappan K."/>
            <person name="Land M."/>
            <person name="Hauser L."/>
            <person name="Chang Y.J."/>
            <person name="Jeffries C.D."/>
            <person name="Chain P."/>
            <person name="Saunders E."/>
            <person name="Detter J.C."/>
            <person name="Brettin T."/>
            <person name="Rohde M."/>
            <person name="Goker M."/>
            <person name="Bristow J."/>
            <person name="Eisen J.A."/>
            <person name="Markowitz V."/>
            <person name="Hugenholtz P."/>
            <person name="Kyrpides N.C."/>
            <person name="Klenk H.P."/>
            <person name="Lucas S."/>
        </authorList>
    </citation>
    <scope>NUCLEOTIDE SEQUENCE [LARGE SCALE GENOMIC DNA]</scope>
    <source>
        <strain evidence="3">ATCC 43595 / DSM 2588 / LMG 13176 / NBRC 15968 / NCIMB 11800 / UQM 2034</strain>
    </source>
</reference>
<evidence type="ECO:0000313" key="2">
    <source>
        <dbReference type="EMBL" id="ACU57537.1"/>
    </source>
</evidence>
<proteinExistence type="predicted"/>
<accession>A0A979FYM9</accession>
<evidence type="ECO:0000313" key="3">
    <source>
        <dbReference type="Proteomes" id="UP000002215"/>
    </source>
</evidence>
<dbReference type="OrthoDB" id="1097927at2"/>
<gene>
    <name evidence="2" type="ordered locus">Cpin_0028</name>
</gene>
<dbReference type="RefSeq" id="WP_012787713.1">
    <property type="nucleotide sequence ID" value="NC_013132.1"/>
</dbReference>
<dbReference type="KEGG" id="cpi:Cpin_0028"/>
<evidence type="ECO:0000256" key="1">
    <source>
        <dbReference type="SAM" id="MobiDB-lite"/>
    </source>
</evidence>